<evidence type="ECO:0000313" key="2">
    <source>
        <dbReference type="EMBL" id="MCI96972.1"/>
    </source>
</evidence>
<dbReference type="AlphaFoldDB" id="A0A392WB65"/>
<accession>A0A392WB65</accession>
<feature type="non-terminal residue" evidence="2">
    <location>
        <position position="1"/>
    </location>
</feature>
<dbReference type="Proteomes" id="UP000265520">
    <property type="component" value="Unassembled WGS sequence"/>
</dbReference>
<sequence>AGPPAPAWRPTVTGPNFSGDWRWSDGGPVAARWWSGGGPVVVWRLTTTLLF</sequence>
<reference evidence="2 3" key="1">
    <citation type="journal article" date="2018" name="Front. Plant Sci.">
        <title>Red Clover (Trifolium pratense) and Zigzag Clover (T. medium) - A Picture of Genomic Similarities and Differences.</title>
        <authorList>
            <person name="Dluhosova J."/>
            <person name="Istvanek J."/>
            <person name="Nedelnik J."/>
            <person name="Repkova J."/>
        </authorList>
    </citation>
    <scope>NUCLEOTIDE SEQUENCE [LARGE SCALE GENOMIC DNA]</scope>
    <source>
        <strain evidence="3">cv. 10/8</strain>
        <tissue evidence="2">Leaf</tissue>
    </source>
</reference>
<proteinExistence type="predicted"/>
<dbReference type="EMBL" id="LXQA011429710">
    <property type="protein sequence ID" value="MCI96972.1"/>
    <property type="molecule type" value="Genomic_DNA"/>
</dbReference>
<organism evidence="2 3">
    <name type="scientific">Trifolium medium</name>
    <dbReference type="NCBI Taxonomy" id="97028"/>
    <lineage>
        <taxon>Eukaryota</taxon>
        <taxon>Viridiplantae</taxon>
        <taxon>Streptophyta</taxon>
        <taxon>Embryophyta</taxon>
        <taxon>Tracheophyta</taxon>
        <taxon>Spermatophyta</taxon>
        <taxon>Magnoliopsida</taxon>
        <taxon>eudicotyledons</taxon>
        <taxon>Gunneridae</taxon>
        <taxon>Pentapetalae</taxon>
        <taxon>rosids</taxon>
        <taxon>fabids</taxon>
        <taxon>Fabales</taxon>
        <taxon>Fabaceae</taxon>
        <taxon>Papilionoideae</taxon>
        <taxon>50 kb inversion clade</taxon>
        <taxon>NPAAA clade</taxon>
        <taxon>Hologalegina</taxon>
        <taxon>IRL clade</taxon>
        <taxon>Trifolieae</taxon>
        <taxon>Trifolium</taxon>
    </lineage>
</organism>
<name>A0A392WB65_9FABA</name>
<comment type="caution">
    <text evidence="2">The sequence shown here is derived from an EMBL/GenBank/DDBJ whole genome shotgun (WGS) entry which is preliminary data.</text>
</comment>
<evidence type="ECO:0000313" key="3">
    <source>
        <dbReference type="Proteomes" id="UP000265520"/>
    </source>
</evidence>
<protein>
    <submittedName>
        <fullName evidence="2">Uncharacterized protein</fullName>
    </submittedName>
</protein>
<keyword evidence="3" id="KW-1185">Reference proteome</keyword>
<feature type="region of interest" description="Disordered" evidence="1">
    <location>
        <begin position="1"/>
        <end position="21"/>
    </location>
</feature>
<evidence type="ECO:0000256" key="1">
    <source>
        <dbReference type="SAM" id="MobiDB-lite"/>
    </source>
</evidence>